<evidence type="ECO:0000256" key="1">
    <source>
        <dbReference type="ARBA" id="ARBA00023239"/>
    </source>
</evidence>
<evidence type="ECO:0000313" key="3">
    <source>
        <dbReference type="EMBL" id="MCF4142670.1"/>
    </source>
</evidence>
<evidence type="ECO:0000259" key="2">
    <source>
        <dbReference type="Pfam" id="PF01989"/>
    </source>
</evidence>
<dbReference type="EMBL" id="JAKGUD010000007">
    <property type="protein sequence ID" value="MCF4142670.1"/>
    <property type="molecule type" value="Genomic_DNA"/>
</dbReference>
<feature type="domain" description="Phosphomevalonate dehydratase small subunit-like" evidence="2">
    <location>
        <begin position="29"/>
        <end position="105"/>
    </location>
</feature>
<protein>
    <submittedName>
        <fullName evidence="3">DUF126 domain-containing protein</fullName>
    </submittedName>
</protein>
<name>A0ABS9ES18_9BACT</name>
<dbReference type="Pfam" id="PF01989">
    <property type="entry name" value="AcnX_swivel_put"/>
    <property type="match status" value="1"/>
</dbReference>
<comment type="caution">
    <text evidence="3">The sequence shown here is derived from an EMBL/GenBank/DDBJ whole genome shotgun (WGS) entry which is preliminary data.</text>
</comment>
<accession>A0ABS9ES18</accession>
<dbReference type="Gene3D" id="3.50.30.10">
    <property type="entry name" value="Phosphohistidine domain"/>
    <property type="match status" value="1"/>
</dbReference>
<evidence type="ECO:0000313" key="4">
    <source>
        <dbReference type="Proteomes" id="UP001200430"/>
    </source>
</evidence>
<dbReference type="PIRSF" id="PIRSF004966">
    <property type="entry name" value="UCP004966"/>
    <property type="match status" value="1"/>
</dbReference>
<gene>
    <name evidence="3" type="ORF">L2W38_07555</name>
</gene>
<organism evidence="3 4">
    <name type="scientific">Dethiosulfovibrio marinus</name>
    <dbReference type="NCBI Taxonomy" id="133532"/>
    <lineage>
        <taxon>Bacteria</taxon>
        <taxon>Thermotogati</taxon>
        <taxon>Synergistota</taxon>
        <taxon>Synergistia</taxon>
        <taxon>Synergistales</taxon>
        <taxon>Dethiosulfovibrionaceae</taxon>
        <taxon>Dethiosulfovibrio</taxon>
    </lineage>
</organism>
<dbReference type="RefSeq" id="WP_236099393.1">
    <property type="nucleotide sequence ID" value="NZ_JAKGUD010000007.1"/>
</dbReference>
<dbReference type="InterPro" id="IPR002840">
    <property type="entry name" value="PMDh-S-like_dom"/>
</dbReference>
<reference evidence="3 4" key="1">
    <citation type="submission" date="2022-01" db="EMBL/GenBank/DDBJ databases">
        <title>Dethiosulfovibrio faecalis sp. nov., a novel proteolytic, non-sulfur-reducing bacterium isolated from a marine aquaculture solid waste bioreactor.</title>
        <authorList>
            <person name="Grabowski S."/>
            <person name="Apolinario E."/>
            <person name="Schneider N."/>
            <person name="Marshall C.W."/>
            <person name="Sowers K.R."/>
        </authorList>
    </citation>
    <scope>NUCLEOTIDE SEQUENCE [LARGE SCALE GENOMIC DNA]</scope>
    <source>
        <strain evidence="3 4">DSM 12537</strain>
    </source>
</reference>
<keyword evidence="4" id="KW-1185">Reference proteome</keyword>
<proteinExistence type="predicted"/>
<dbReference type="Proteomes" id="UP001200430">
    <property type="component" value="Unassembled WGS sequence"/>
</dbReference>
<dbReference type="InterPro" id="IPR012016">
    <property type="entry name" value="PMDh-S-like"/>
</dbReference>
<dbReference type="SUPFAM" id="SSF52016">
    <property type="entry name" value="LeuD/IlvD-like"/>
    <property type="match status" value="1"/>
</dbReference>
<keyword evidence="1" id="KW-0456">Lyase</keyword>
<sequence>MEQAYKCRKILKGKGEGEAIVSTDPICFYLCDPKTGKVIEKGHSITGKTVAGKVLVVKSGKGSSVVMVDGLYQLKMQDNLPAAIIVRDIEPVLVSCAAVVGVPVVDRLEINPYEAIKDGDKVIVDADNCTVTVKRVD</sequence>